<dbReference type="PANTHER" id="PTHR17972:SF0">
    <property type="entry name" value="NUCLEOLAR PROTEIN 6"/>
    <property type="match status" value="1"/>
</dbReference>
<evidence type="ECO:0000256" key="8">
    <source>
        <dbReference type="ARBA" id="ARBA00035000"/>
    </source>
</evidence>
<dbReference type="GO" id="GO:0006409">
    <property type="term" value="P:tRNA export from nucleus"/>
    <property type="evidence" value="ECO:0007669"/>
    <property type="project" value="TreeGrafter"/>
</dbReference>
<comment type="similarity">
    <text evidence="3 10">Belongs to the NRAP family.</text>
</comment>
<comment type="subcellular location">
    <subcellularLocation>
        <location evidence="1">Chromosome</location>
    </subcellularLocation>
    <subcellularLocation>
        <location evidence="2 10">Nucleus</location>
        <location evidence="2 10">Nucleolus</location>
    </subcellularLocation>
</comment>
<dbReference type="GO" id="GO:0003723">
    <property type="term" value="F:RNA binding"/>
    <property type="evidence" value="ECO:0007669"/>
    <property type="project" value="UniProtKB-KW"/>
</dbReference>
<feature type="domain" description="Nrap protein" evidence="14">
    <location>
        <begin position="468"/>
        <end position="628"/>
    </location>
</feature>
<evidence type="ECO:0000259" key="13">
    <source>
        <dbReference type="Pfam" id="PF17403"/>
    </source>
</evidence>
<dbReference type="InterPro" id="IPR035369">
    <property type="entry name" value="Nrap_D4"/>
</dbReference>
<comment type="subunit">
    <text evidence="9">Part of the small subunit (SSU) processome, composed of more than 70 proteins and the RNA chaperone small nucleolar RNA (snoRNA) U3. Interacts with RRP7A; required for NOL6 localization to nucleolus.</text>
</comment>
<dbReference type="FunFam" id="1.10.1410.10:FF:000006">
    <property type="entry name" value="Nucleolar protein 6"/>
    <property type="match status" value="1"/>
</dbReference>
<comment type="function">
    <text evidence="8">Part of the small subunit (SSU) processome, first precursor of the small eukaryotic ribosomal subunit. During the assembly of the SSU processome in the nucleolus, many ribosome biogenesis factors, an RNA chaperone and ribosomal proteins associate with the nascent pre-rRNA and work in concert to generate RNA folding, modifications, rearrangements and cleavage as well as targeted degradation of pre-ribosomal RNA by the RNA exosome.</text>
</comment>
<dbReference type="Pfam" id="PF17407">
    <property type="entry name" value="Nrap_D6"/>
    <property type="match status" value="1"/>
</dbReference>
<evidence type="ECO:0000256" key="1">
    <source>
        <dbReference type="ARBA" id="ARBA00004286"/>
    </source>
</evidence>
<dbReference type="GO" id="GO:0005739">
    <property type="term" value="C:mitochondrion"/>
    <property type="evidence" value="ECO:0007669"/>
    <property type="project" value="Ensembl"/>
</dbReference>
<dbReference type="GO" id="GO:0034456">
    <property type="term" value="C:UTP-C complex"/>
    <property type="evidence" value="ECO:0007669"/>
    <property type="project" value="TreeGrafter"/>
</dbReference>
<evidence type="ECO:0000259" key="16">
    <source>
        <dbReference type="Pfam" id="PF17406"/>
    </source>
</evidence>
<keyword evidence="7 10" id="KW-0539">Nucleus</keyword>
<keyword evidence="5" id="KW-0158">Chromosome</keyword>
<reference evidence="18" key="2">
    <citation type="submission" date="2025-08" db="UniProtKB">
        <authorList>
            <consortium name="Ensembl"/>
        </authorList>
    </citation>
    <scope>IDENTIFICATION</scope>
</reference>
<dbReference type="GO" id="GO:0006364">
    <property type="term" value="P:rRNA processing"/>
    <property type="evidence" value="ECO:0007669"/>
    <property type="project" value="TreeGrafter"/>
</dbReference>
<dbReference type="GO" id="GO:0005654">
    <property type="term" value="C:nucleoplasm"/>
    <property type="evidence" value="ECO:0007669"/>
    <property type="project" value="Ensembl"/>
</dbReference>
<feature type="domain" description="Nrap protein" evidence="16">
    <location>
        <begin position="849"/>
        <end position="1004"/>
    </location>
</feature>
<keyword evidence="19" id="KW-1185">Reference proteome</keyword>
<protein>
    <recommendedName>
        <fullName evidence="4 10">Nucleolar protein 6</fullName>
    </recommendedName>
</protein>
<feature type="domain" description="Nrap protein" evidence="17">
    <location>
        <begin position="1006"/>
        <end position="1138"/>
    </location>
</feature>
<feature type="domain" description="Nrap protein" evidence="13">
    <location>
        <begin position="325"/>
        <end position="463"/>
    </location>
</feature>
<dbReference type="STRING" id="29139.ENSVURP00010012104"/>
<dbReference type="InterPro" id="IPR005554">
    <property type="entry name" value="NOL6/Upt22"/>
</dbReference>
<gene>
    <name evidence="18" type="primary">NOL6</name>
</gene>
<evidence type="ECO:0000256" key="7">
    <source>
        <dbReference type="ARBA" id="ARBA00023242"/>
    </source>
</evidence>
<dbReference type="Pfam" id="PF17406">
    <property type="entry name" value="Nrap_D5"/>
    <property type="match status" value="1"/>
</dbReference>
<dbReference type="AlphaFoldDB" id="A0A4X2KJD0"/>
<keyword evidence="6 10" id="KW-0694">RNA-binding</keyword>
<dbReference type="Pfam" id="PF17403">
    <property type="entry name" value="Nrap_D2"/>
    <property type="match status" value="1"/>
</dbReference>
<dbReference type="Gene3D" id="1.10.1410.10">
    <property type="match status" value="2"/>
</dbReference>
<feature type="region of interest" description="Disordered" evidence="11">
    <location>
        <begin position="1"/>
        <end position="54"/>
    </location>
</feature>
<dbReference type="GO" id="GO:0000794">
    <property type="term" value="C:condensed nuclear chromosome"/>
    <property type="evidence" value="ECO:0007669"/>
    <property type="project" value="Ensembl"/>
</dbReference>
<dbReference type="Pfam" id="PF17405">
    <property type="entry name" value="Nrap_D4"/>
    <property type="match status" value="1"/>
</dbReference>
<evidence type="ECO:0000256" key="9">
    <source>
        <dbReference type="ARBA" id="ARBA00063084"/>
    </source>
</evidence>
<evidence type="ECO:0000313" key="19">
    <source>
        <dbReference type="Proteomes" id="UP000314987"/>
    </source>
</evidence>
<feature type="compositionally biased region" description="Low complexity" evidence="11">
    <location>
        <begin position="1"/>
        <end position="12"/>
    </location>
</feature>
<dbReference type="InterPro" id="IPR035367">
    <property type="entry name" value="Nrap_D2"/>
</dbReference>
<dbReference type="GeneTree" id="ENSGT00390000018619"/>
<dbReference type="InterPro" id="IPR035082">
    <property type="entry name" value="Nrap_D1"/>
</dbReference>
<evidence type="ECO:0000256" key="6">
    <source>
        <dbReference type="ARBA" id="ARBA00022884"/>
    </source>
</evidence>
<evidence type="ECO:0000259" key="14">
    <source>
        <dbReference type="Pfam" id="PF17404"/>
    </source>
</evidence>
<proteinExistence type="inferred from homology"/>
<evidence type="ECO:0000259" key="12">
    <source>
        <dbReference type="Pfam" id="PF03813"/>
    </source>
</evidence>
<dbReference type="GO" id="GO:0032040">
    <property type="term" value="C:small-subunit processome"/>
    <property type="evidence" value="ECO:0007669"/>
    <property type="project" value="Ensembl"/>
</dbReference>
<evidence type="ECO:0000256" key="3">
    <source>
        <dbReference type="ARBA" id="ARBA00006674"/>
    </source>
</evidence>
<dbReference type="FunFam" id="3.30.70.3030:FF:000001">
    <property type="entry name" value="Nucleolar protein 6"/>
    <property type="match status" value="1"/>
</dbReference>
<dbReference type="Proteomes" id="UP000314987">
    <property type="component" value="Unassembled WGS sequence"/>
</dbReference>
<accession>A0A4X2KJD0</accession>
<evidence type="ECO:0000256" key="4">
    <source>
        <dbReference type="ARBA" id="ARBA00016437"/>
    </source>
</evidence>
<feature type="domain" description="Nrap protein" evidence="12">
    <location>
        <begin position="179"/>
        <end position="319"/>
    </location>
</feature>
<dbReference type="InterPro" id="IPR035370">
    <property type="entry name" value="Nrap_D5"/>
</dbReference>
<feature type="domain" description="Nrap protein" evidence="15">
    <location>
        <begin position="643"/>
        <end position="847"/>
    </location>
</feature>
<dbReference type="InterPro" id="IPR035368">
    <property type="entry name" value="Nrap_D3"/>
</dbReference>
<reference evidence="18" key="3">
    <citation type="submission" date="2025-09" db="UniProtKB">
        <authorList>
            <consortium name="Ensembl"/>
        </authorList>
    </citation>
    <scope>IDENTIFICATION</scope>
</reference>
<dbReference type="GO" id="GO:0042274">
    <property type="term" value="P:ribosomal small subunit biogenesis"/>
    <property type="evidence" value="ECO:0007669"/>
    <property type="project" value="Ensembl"/>
</dbReference>
<evidence type="ECO:0000256" key="2">
    <source>
        <dbReference type="ARBA" id="ARBA00004604"/>
    </source>
</evidence>
<dbReference type="PANTHER" id="PTHR17972">
    <property type="entry name" value="NUCLEOLAR RNA-ASSOCIATED PROTEIN"/>
    <property type="match status" value="1"/>
</dbReference>
<dbReference type="Ensembl" id="ENSVURT00010013764.1">
    <property type="protein sequence ID" value="ENSVURP00010012104.1"/>
    <property type="gene ID" value="ENSVURG00010009342.1"/>
</dbReference>
<dbReference type="OMA" id="NPHGGKE"/>
<dbReference type="FunFam" id="1.10.1410.10:FF:000005">
    <property type="entry name" value="Nucleolar protein 6"/>
    <property type="match status" value="1"/>
</dbReference>
<evidence type="ECO:0000256" key="10">
    <source>
        <dbReference type="RuleBase" id="RU364032"/>
    </source>
</evidence>
<sequence length="1147" mass="128607">MGPAPEGAPGRGAPKEPEMIEPIMEDTESEENKDSPPSKKRRAGTQDGGLPPPVELSEAQLYQEPTNEELSQMKETENLFHSNLLRMQMEELLKEVRLKEKKQQRIDTFLHEIKQWLLTVPSTTVTEMTDQSWLPKGVRVPFIQKPYAVKGRFQFLPPTQVTVVGSYLLGTCVRPEVNVDVVLTMPKEILQDKDGLNQRYLRKRAFYIAHLGHHLSRDPLFGSVRFSYINGCHLKPLLLLRPAGKDERLVTVRLYPCPPPGFFRLCRLMPSKNNVRTAWFWDKTTPEEGILDSPTPHYNTLLLCDEVMESHLHLLSAMLASSPGLRDGIILLKVWLRQRDLDKGTGGFSGFIVSMLVAFLVSARKISKSMSGYQVLRNVLQFLAATDLTVNGISLCRSSDPSLPAVADFHQAFSVVFVDPSGHLNLCADVTVPTYQQVQHEAQLSMAVLDDKTVDGFQMLLMTPKPMIRSFDHVLHIHPLSCLYAACQRLKLWSELQDHGGDYVAAILPTLTALLERGLGSRLILLTHSRAPVPQWEINQNPPKHKDQGALSLGLLLRPEGLVSVLEMGPEADHPEAADFRQFWGSRSELRRFQDGSIREAVLWKAESMAEKRLLPHQVITHLLKLHAGIAESYIHYVGGSLDPLIRAPKEVHSTGEEALAMVVRAYDQLSRQLWGLKGLPLTVTSVQGAHAALRYTDVFSPVPVWLDFTFHDHLEKRDALLPRPSKPCPAFVDPINVVCHLEGSGQWPQDADAIQRVRAAFQLRLAEVLSQEYGLRCSAKASHTDVYKDGYVFRVRVAYHREPQILKESCTPEGMVTLRDTPNSALLDRETRLLPQLTSALHGLQQQHSAFSGVARLAKRWVRAQLLSDGLTEESLDLLAASLFLHPAPFTPPSSPQVGFLRFLSLLSTFDWKNSPLIVNLNGELTAEDQAEIHSHFLESRIRLPVMVIATPQDRSHSLWTKDKPSAQILHHLVNLAAKALPILEKHLMDPSESGDIRMVFRPTLDVYDVLIHLNPRHIPRHREAVDLPAASFSRGLLESTGPSRRLPVLCYDPPSLYLSQLRKAFGDLALFFYDQHGGEVIGVLWRPDSFQPQPFKATSVQGRMVVSQSGDLMTVPNVEAILEDFAILGKGLVQTVEARSEKWTV</sequence>
<evidence type="ECO:0000256" key="11">
    <source>
        <dbReference type="SAM" id="MobiDB-lite"/>
    </source>
</evidence>
<dbReference type="SUPFAM" id="SSF81631">
    <property type="entry name" value="PAP/OAS1 substrate-binding domain"/>
    <property type="match status" value="1"/>
</dbReference>
<evidence type="ECO:0000313" key="18">
    <source>
        <dbReference type="Ensembl" id="ENSVURP00010012104.1"/>
    </source>
</evidence>
<organism evidence="18 19">
    <name type="scientific">Vombatus ursinus</name>
    <name type="common">Common wombat</name>
    <dbReference type="NCBI Taxonomy" id="29139"/>
    <lineage>
        <taxon>Eukaryota</taxon>
        <taxon>Metazoa</taxon>
        <taxon>Chordata</taxon>
        <taxon>Craniata</taxon>
        <taxon>Vertebrata</taxon>
        <taxon>Euteleostomi</taxon>
        <taxon>Mammalia</taxon>
        <taxon>Metatheria</taxon>
        <taxon>Diprotodontia</taxon>
        <taxon>Vombatidae</taxon>
        <taxon>Vombatus</taxon>
    </lineage>
</organism>
<evidence type="ECO:0000259" key="15">
    <source>
        <dbReference type="Pfam" id="PF17405"/>
    </source>
</evidence>
<reference evidence="19" key="1">
    <citation type="submission" date="2018-12" db="EMBL/GenBank/DDBJ databases">
        <authorList>
            <person name="Yazar S."/>
        </authorList>
    </citation>
    <scope>NUCLEOTIDE SEQUENCE [LARGE SCALE GENOMIC DNA]</scope>
</reference>
<dbReference type="Gene3D" id="3.30.70.3030">
    <property type="match status" value="1"/>
</dbReference>
<dbReference type="Pfam" id="PF17404">
    <property type="entry name" value="Nrap_D3"/>
    <property type="match status" value="1"/>
</dbReference>
<evidence type="ECO:0000256" key="5">
    <source>
        <dbReference type="ARBA" id="ARBA00022454"/>
    </source>
</evidence>
<dbReference type="Pfam" id="PF03813">
    <property type="entry name" value="Nrap"/>
    <property type="match status" value="1"/>
</dbReference>
<dbReference type="InterPro" id="IPR035371">
    <property type="entry name" value="Nrap_D6"/>
</dbReference>
<name>A0A4X2KJD0_VOMUR</name>
<evidence type="ECO:0000259" key="17">
    <source>
        <dbReference type="Pfam" id="PF17407"/>
    </source>
</evidence>
<dbReference type="GO" id="GO:0032545">
    <property type="term" value="C:CURI complex"/>
    <property type="evidence" value="ECO:0007669"/>
    <property type="project" value="TreeGrafter"/>
</dbReference>